<dbReference type="EMBL" id="KZ824985">
    <property type="protein sequence ID" value="RAH66192.1"/>
    <property type="molecule type" value="Genomic_DNA"/>
</dbReference>
<reference evidence="1" key="1">
    <citation type="submission" date="2018-02" db="EMBL/GenBank/DDBJ databases">
        <title>The genomes of Aspergillus section Nigri reveals drivers in fungal speciation.</title>
        <authorList>
            <consortium name="DOE Joint Genome Institute"/>
            <person name="Vesth T.C."/>
            <person name="Nybo J."/>
            <person name="Theobald S."/>
            <person name="Brandl J."/>
            <person name="Frisvad J.C."/>
            <person name="Nielsen K.F."/>
            <person name="Lyhne E.K."/>
            <person name="Kogle M.E."/>
            <person name="Kuo A."/>
            <person name="Riley R."/>
            <person name="Clum A."/>
            <person name="Nolan M."/>
            <person name="Lipzen A."/>
            <person name="Salamov A."/>
            <person name="Henrissat B."/>
            <person name="Wiebenga A."/>
            <person name="De vries R.P."/>
            <person name="Grigoriev I.V."/>
            <person name="Mortensen U.H."/>
            <person name="Andersen M.R."/>
            <person name="Baker S.E."/>
        </authorList>
    </citation>
    <scope>NUCLEOTIDE SEQUENCE</scope>
    <source>
        <strain evidence="1">CBS 121060</strain>
    </source>
</reference>
<accession>A0ACD1GXZ4</accession>
<evidence type="ECO:0000313" key="1">
    <source>
        <dbReference type="EMBL" id="RAH66192.1"/>
    </source>
</evidence>
<proteinExistence type="predicted"/>
<keyword evidence="2" id="KW-1185">Reference proteome</keyword>
<gene>
    <name evidence="1" type="ORF">BO66DRAFT_189797</name>
</gene>
<evidence type="ECO:0000313" key="2">
    <source>
        <dbReference type="Proteomes" id="UP000249661"/>
    </source>
</evidence>
<sequence>MGFFSRLLTLFGLVLLAHASRLNPLHSTTTTTTTTHLPPDIIIEALVSLIVVSMGLVLGTEKLKPISWSEWAGQIEREGKGRHPYRRLEERYGFWDVRAKRKEFADWIRGTDLGDVVEEVEKK</sequence>
<dbReference type="Proteomes" id="UP000249661">
    <property type="component" value="Unassembled WGS sequence"/>
</dbReference>
<name>A0ACD1GXZ4_9EURO</name>
<organism evidence="1 2">
    <name type="scientific">Aspergillus aculeatinus CBS 121060</name>
    <dbReference type="NCBI Taxonomy" id="1448322"/>
    <lineage>
        <taxon>Eukaryota</taxon>
        <taxon>Fungi</taxon>
        <taxon>Dikarya</taxon>
        <taxon>Ascomycota</taxon>
        <taxon>Pezizomycotina</taxon>
        <taxon>Eurotiomycetes</taxon>
        <taxon>Eurotiomycetidae</taxon>
        <taxon>Eurotiales</taxon>
        <taxon>Aspergillaceae</taxon>
        <taxon>Aspergillus</taxon>
        <taxon>Aspergillus subgen. Circumdati</taxon>
    </lineage>
</organism>
<protein>
    <submittedName>
        <fullName evidence="1">Uncharacterized protein</fullName>
    </submittedName>
</protein>